<protein>
    <submittedName>
        <fullName evidence="4">Transposase IS4 family protein</fullName>
    </submittedName>
</protein>
<dbReference type="InterPro" id="IPR002559">
    <property type="entry name" value="Transposase_11"/>
</dbReference>
<dbReference type="InterPro" id="IPR008490">
    <property type="entry name" value="Transposase_InsH_N"/>
</dbReference>
<evidence type="ECO:0000259" key="2">
    <source>
        <dbReference type="Pfam" id="PF01609"/>
    </source>
</evidence>
<feature type="domain" description="Transposase InsH N-terminal" evidence="3">
    <location>
        <begin position="19"/>
        <end position="112"/>
    </location>
</feature>
<keyword evidence="1" id="KW-0175">Coiled coil</keyword>
<sequence length="479" mass="54434">MKRFIEGEARSQITLLPECLDDYIAEDNPVRVVDVFVDELDLHHLGFEGAKPAATGRPSYHPAVLLKLYIYGYLNQVQSSRRLEREAQRNVELMWLTGRLTPDFKTTADFRKDHGDAIRRVCREFVLLCRRLKLLTDGIVAIDGSKFKAVNNRDKNFTSHKVQVRMQQLEHSISRYLSELDRADRDPTIVLPDRVARLKEKITKIKAQMRDLGEIEAHLQSSQERQISFTDPDARSMATSRLGSAVVGYNVQTAVDARHHLIVAHEVTNAVTDRGQLAAMAKAVKEATAHPSLIVLADRGYFEGYQILECERAGIATMVPKPLTSGGKFEGRFDKRDFIYDSERDEYRRPAGQAAIRRFTAVEDGKTLHKYWSSACPGCHLKEQCTPAPYRRISRWEHEDVLEVVQARLDGAPAASRLRQCTVEHVFGTLKTWMGAAHFRTRTLPRVRTEMSLQVVLAYNLQRVINILGTERLVAAMRA</sequence>
<keyword evidence="5" id="KW-1185">Reference proteome</keyword>
<accession>A0A1L1PS90</accession>
<evidence type="ECO:0000259" key="3">
    <source>
        <dbReference type="Pfam" id="PF05598"/>
    </source>
</evidence>
<dbReference type="RefSeq" id="WP_009514966.1">
    <property type="nucleotide sequence ID" value="NZ_CCAE010000098.1"/>
</dbReference>
<evidence type="ECO:0000313" key="4">
    <source>
        <dbReference type="EMBL" id="CDN90583.1"/>
    </source>
</evidence>
<dbReference type="NCBIfam" id="NF033551">
    <property type="entry name" value="transpos_IS1182"/>
    <property type="match status" value="1"/>
</dbReference>
<name>A0A1L1PS90_HYDIT</name>
<feature type="domain" description="Transposase IS4-like" evidence="2">
    <location>
        <begin position="244"/>
        <end position="461"/>
    </location>
</feature>
<feature type="coiled-coil region" evidence="1">
    <location>
        <begin position="166"/>
        <end position="215"/>
    </location>
</feature>
<dbReference type="Proteomes" id="UP000028878">
    <property type="component" value="Unassembled WGS sequence"/>
</dbReference>
<dbReference type="InterPro" id="IPR047629">
    <property type="entry name" value="IS1182_transpos"/>
</dbReference>
<dbReference type="EMBL" id="CCAE010000098">
    <property type="protein sequence ID" value="CDN90583.1"/>
    <property type="molecule type" value="Genomic_DNA"/>
</dbReference>
<dbReference type="PANTHER" id="PTHR33408:SF2">
    <property type="entry name" value="TRANSPOSASE DDE DOMAIN-CONTAINING PROTEIN"/>
    <property type="match status" value="1"/>
</dbReference>
<dbReference type="AlphaFoldDB" id="A0A1L1PS90"/>
<dbReference type="Pfam" id="PF01609">
    <property type="entry name" value="DDE_Tnp_1"/>
    <property type="match status" value="1"/>
</dbReference>
<dbReference type="PANTHER" id="PTHR33408">
    <property type="entry name" value="TRANSPOSASE"/>
    <property type="match status" value="1"/>
</dbReference>
<reference evidence="5" key="1">
    <citation type="submission" date="2014-11" db="EMBL/GenBank/DDBJ databases">
        <title>Draft genome sequence of Hydrogenophaga intermedia S1.</title>
        <authorList>
            <person name="Gan H.M."/>
            <person name="Chew T.H."/>
            <person name="Stolz A."/>
        </authorList>
    </citation>
    <scope>NUCLEOTIDE SEQUENCE [LARGE SCALE GENOMIC DNA]</scope>
    <source>
        <strain evidence="5">S1</strain>
    </source>
</reference>
<organism evidence="4 5">
    <name type="scientific">Hydrogenophaga intermedia</name>
    <dbReference type="NCBI Taxonomy" id="65786"/>
    <lineage>
        <taxon>Bacteria</taxon>
        <taxon>Pseudomonadati</taxon>
        <taxon>Pseudomonadota</taxon>
        <taxon>Betaproteobacteria</taxon>
        <taxon>Burkholderiales</taxon>
        <taxon>Comamonadaceae</taxon>
        <taxon>Hydrogenophaga</taxon>
    </lineage>
</organism>
<evidence type="ECO:0000313" key="5">
    <source>
        <dbReference type="Proteomes" id="UP000028878"/>
    </source>
</evidence>
<dbReference type="Pfam" id="PF05598">
    <property type="entry name" value="DUF772"/>
    <property type="match status" value="1"/>
</dbReference>
<proteinExistence type="predicted"/>
<gene>
    <name evidence="4" type="ORF">BN948_05028</name>
</gene>
<evidence type="ECO:0000256" key="1">
    <source>
        <dbReference type="SAM" id="Coils"/>
    </source>
</evidence>